<dbReference type="EMBL" id="BAAAPL010000001">
    <property type="protein sequence ID" value="GAA1687320.1"/>
    <property type="molecule type" value="Genomic_DNA"/>
</dbReference>
<evidence type="ECO:0000313" key="4">
    <source>
        <dbReference type="EMBL" id="GAA1687320.1"/>
    </source>
</evidence>
<evidence type="ECO:0000259" key="3">
    <source>
        <dbReference type="PROSITE" id="PS51186"/>
    </source>
</evidence>
<dbReference type="InterPro" id="IPR016181">
    <property type="entry name" value="Acyl_CoA_acyltransferase"/>
</dbReference>
<keyword evidence="4" id="KW-0689">Ribosomal protein</keyword>
<name>A0ABP4TFH1_9MICO</name>
<dbReference type="InterPro" id="IPR000182">
    <property type="entry name" value="GNAT_dom"/>
</dbReference>
<keyword evidence="1" id="KW-0808">Transferase</keyword>
<evidence type="ECO:0000256" key="2">
    <source>
        <dbReference type="ARBA" id="ARBA00023315"/>
    </source>
</evidence>
<dbReference type="PROSITE" id="PS51186">
    <property type="entry name" value="GNAT"/>
    <property type="match status" value="1"/>
</dbReference>
<keyword evidence="4" id="KW-0687">Ribonucleoprotein</keyword>
<organism evidence="4 5">
    <name type="scientific">Microbacterium sediminicola</name>
    <dbReference type="NCBI Taxonomy" id="415210"/>
    <lineage>
        <taxon>Bacteria</taxon>
        <taxon>Bacillati</taxon>
        <taxon>Actinomycetota</taxon>
        <taxon>Actinomycetes</taxon>
        <taxon>Micrococcales</taxon>
        <taxon>Microbacteriaceae</taxon>
        <taxon>Microbacterium</taxon>
    </lineage>
</organism>
<evidence type="ECO:0000313" key="5">
    <source>
        <dbReference type="Proteomes" id="UP001501690"/>
    </source>
</evidence>
<keyword evidence="5" id="KW-1185">Reference proteome</keyword>
<keyword evidence="2" id="KW-0012">Acyltransferase</keyword>
<dbReference type="Proteomes" id="UP001501690">
    <property type="component" value="Unassembled WGS sequence"/>
</dbReference>
<feature type="domain" description="N-acetyltransferase" evidence="3">
    <location>
        <begin position="1"/>
        <end position="148"/>
    </location>
</feature>
<dbReference type="RefSeq" id="WP_344067683.1">
    <property type="nucleotide sequence ID" value="NZ_BAAAPL010000001.1"/>
</dbReference>
<proteinExistence type="predicted"/>
<dbReference type="PANTHER" id="PTHR43877">
    <property type="entry name" value="AMINOALKYLPHOSPHONATE N-ACETYLTRANSFERASE-RELATED-RELATED"/>
    <property type="match status" value="1"/>
</dbReference>
<sequence>MSMRRATIDDVDAIMAIERASFPTDAWSPAVMAGELDSPHSLYVVVEEAGRIIGYGGLRHVKGGVDADIQTIALDVAFRGKGRGRALLTTLLGEALSAGAKTMFLEVRDDNLAAQALYRSEGFVETGRRPRYYQPDDVDAVIMQLDLTSWVTNGSCAIGSGSCC</sequence>
<dbReference type="SUPFAM" id="SSF55729">
    <property type="entry name" value="Acyl-CoA N-acyltransferases (Nat)"/>
    <property type="match status" value="1"/>
</dbReference>
<dbReference type="Gene3D" id="3.40.630.30">
    <property type="match status" value="1"/>
</dbReference>
<protein>
    <submittedName>
        <fullName evidence="4">Ribosomal protein S18-alanine N-acetyltransferase</fullName>
    </submittedName>
</protein>
<dbReference type="CDD" id="cd04301">
    <property type="entry name" value="NAT_SF"/>
    <property type="match status" value="1"/>
</dbReference>
<evidence type="ECO:0000256" key="1">
    <source>
        <dbReference type="ARBA" id="ARBA00022679"/>
    </source>
</evidence>
<accession>A0ABP4TFH1</accession>
<dbReference type="GO" id="GO:0005840">
    <property type="term" value="C:ribosome"/>
    <property type="evidence" value="ECO:0007669"/>
    <property type="project" value="UniProtKB-KW"/>
</dbReference>
<reference evidence="5" key="1">
    <citation type="journal article" date="2019" name="Int. J. Syst. Evol. Microbiol.">
        <title>The Global Catalogue of Microorganisms (GCM) 10K type strain sequencing project: providing services to taxonomists for standard genome sequencing and annotation.</title>
        <authorList>
            <consortium name="The Broad Institute Genomics Platform"/>
            <consortium name="The Broad Institute Genome Sequencing Center for Infectious Disease"/>
            <person name="Wu L."/>
            <person name="Ma J."/>
        </authorList>
    </citation>
    <scope>NUCLEOTIDE SEQUENCE [LARGE SCALE GENOMIC DNA]</scope>
    <source>
        <strain evidence="5">JCM 15577</strain>
    </source>
</reference>
<gene>
    <name evidence="4" type="primary">rimI</name>
    <name evidence="4" type="ORF">GCM10009808_00430</name>
</gene>
<comment type="caution">
    <text evidence="4">The sequence shown here is derived from an EMBL/GenBank/DDBJ whole genome shotgun (WGS) entry which is preliminary data.</text>
</comment>
<dbReference type="Pfam" id="PF00583">
    <property type="entry name" value="Acetyltransf_1"/>
    <property type="match status" value="1"/>
</dbReference>
<dbReference type="InterPro" id="IPR050832">
    <property type="entry name" value="Bact_Acetyltransf"/>
</dbReference>
<dbReference type="NCBIfam" id="TIGR01575">
    <property type="entry name" value="rimI"/>
    <property type="match status" value="1"/>
</dbReference>
<dbReference type="InterPro" id="IPR006464">
    <property type="entry name" value="AcTrfase_RimI/Ard1"/>
</dbReference>